<dbReference type="PANTHER" id="PTHR30535:SF34">
    <property type="entry name" value="MOLYBDATE-BINDING PROTEIN MOLA"/>
    <property type="match status" value="1"/>
</dbReference>
<dbReference type="Gene3D" id="3.40.50.1980">
    <property type="entry name" value="Nitrogenase molybdenum iron protein domain"/>
    <property type="match status" value="2"/>
</dbReference>
<gene>
    <name evidence="2" type="ORF">B1B_15369</name>
</gene>
<reference evidence="2" key="1">
    <citation type="submission" date="2013-08" db="EMBL/GenBank/DDBJ databases">
        <authorList>
            <person name="Mendez C."/>
            <person name="Richter M."/>
            <person name="Ferrer M."/>
            <person name="Sanchez J."/>
        </authorList>
    </citation>
    <scope>NUCLEOTIDE SEQUENCE</scope>
</reference>
<dbReference type="PANTHER" id="PTHR30535">
    <property type="entry name" value="VITAMIN B12-BINDING PROTEIN"/>
    <property type="match status" value="1"/>
</dbReference>
<dbReference type="PROSITE" id="PS50983">
    <property type="entry name" value="FE_B12_PBP"/>
    <property type="match status" value="1"/>
</dbReference>
<dbReference type="Pfam" id="PF01497">
    <property type="entry name" value="Peripla_BP_2"/>
    <property type="match status" value="1"/>
</dbReference>
<dbReference type="InterPro" id="IPR050902">
    <property type="entry name" value="ABC_Transporter_SBP"/>
</dbReference>
<reference evidence="2" key="2">
    <citation type="journal article" date="2014" name="ISME J.">
        <title>Microbial stratification in low pH oxic and suboxic macroscopic growths along an acid mine drainage.</title>
        <authorList>
            <person name="Mendez-Garcia C."/>
            <person name="Mesa V."/>
            <person name="Sprenger R.R."/>
            <person name="Richter M."/>
            <person name="Diez M.S."/>
            <person name="Solano J."/>
            <person name="Bargiela R."/>
            <person name="Golyshina O.V."/>
            <person name="Manteca A."/>
            <person name="Ramos J.L."/>
            <person name="Gallego J.R."/>
            <person name="Llorente I."/>
            <person name="Martins Dos Santos V.A."/>
            <person name="Jensen O.N."/>
            <person name="Pelaez A.I."/>
            <person name="Sanchez J."/>
            <person name="Ferrer M."/>
        </authorList>
    </citation>
    <scope>NUCLEOTIDE SEQUENCE</scope>
</reference>
<feature type="domain" description="Fe/B12 periplasmic-binding" evidence="1">
    <location>
        <begin position="72"/>
        <end position="347"/>
    </location>
</feature>
<dbReference type="AlphaFoldDB" id="T1AC20"/>
<sequence length="350" mass="35993">MSLNPPHPSPRRTVSLTVLIVVIVLVAGAAVGTTATYYALHPRGTGSSGGNGTTTVIDDLGRSVTVPLHPTRVVVLGSSIVDSLVLLGLRASIVGVDCSSSAFGGILGDYTPAQVAEWNLSGGMCITAYPALDPPQILNLSPQLILAASIVSESAMESFQATYGIPVVFLAPSTIGGITYDVQVLNAIFLTGSTGIHLVQKLQRTIQQSAGFVTNLTDNGTALRSILLTYYVVPSGGYAGYSTFGPGSFGQSLIDLAGGVNIAGGTDQGQYPSLSGGQVLSANPSVIVAGYGFGVTNSTYATGPDWSSLPAVIHGNVSYVDVTLMTEADPSMVFWIPTLAHLLYPGVPFA</sequence>
<accession>T1AC20</accession>
<dbReference type="EMBL" id="AUZY01010228">
    <property type="protein sequence ID" value="EQD39410.1"/>
    <property type="molecule type" value="Genomic_DNA"/>
</dbReference>
<dbReference type="GO" id="GO:0071281">
    <property type="term" value="P:cellular response to iron ion"/>
    <property type="evidence" value="ECO:0007669"/>
    <property type="project" value="TreeGrafter"/>
</dbReference>
<evidence type="ECO:0000313" key="2">
    <source>
        <dbReference type="EMBL" id="EQD39410.1"/>
    </source>
</evidence>
<proteinExistence type="predicted"/>
<organism evidence="2">
    <name type="scientific">mine drainage metagenome</name>
    <dbReference type="NCBI Taxonomy" id="410659"/>
    <lineage>
        <taxon>unclassified sequences</taxon>
        <taxon>metagenomes</taxon>
        <taxon>ecological metagenomes</taxon>
    </lineage>
</organism>
<comment type="caution">
    <text evidence="2">The sequence shown here is derived from an EMBL/GenBank/DDBJ whole genome shotgun (WGS) entry which is preliminary data.</text>
</comment>
<name>T1AC20_9ZZZZ</name>
<dbReference type="SUPFAM" id="SSF53807">
    <property type="entry name" value="Helical backbone' metal receptor"/>
    <property type="match status" value="1"/>
</dbReference>
<evidence type="ECO:0000259" key="1">
    <source>
        <dbReference type="PROSITE" id="PS50983"/>
    </source>
</evidence>
<dbReference type="InterPro" id="IPR002491">
    <property type="entry name" value="ABC_transptr_periplasmic_BD"/>
</dbReference>
<protein>
    <submittedName>
        <fullName evidence="2">Periplasmic binding protein</fullName>
    </submittedName>
</protein>